<accession>A0A2A9P1P7</accession>
<dbReference type="Proteomes" id="UP000242287">
    <property type="component" value="Unassembled WGS sequence"/>
</dbReference>
<evidence type="ECO:0000313" key="12">
    <source>
        <dbReference type="EMBL" id="PFH54693.1"/>
    </source>
</evidence>
<keyword evidence="6 12" id="KW-0808">Transferase</keyword>
<dbReference type="PANTHER" id="PTHR13036">
    <property type="entry name" value="BETA1,4 MANNOSYLTRANSFERASE"/>
    <property type="match status" value="1"/>
</dbReference>
<dbReference type="AlphaFoldDB" id="A0A2A9P1P7"/>
<gene>
    <name evidence="12" type="ORF">AMATHDRAFT_72455</name>
</gene>
<evidence type="ECO:0000256" key="10">
    <source>
        <dbReference type="ARBA" id="ARBA00023136"/>
    </source>
</evidence>
<organism evidence="12 13">
    <name type="scientific">Amanita thiersii Skay4041</name>
    <dbReference type="NCBI Taxonomy" id="703135"/>
    <lineage>
        <taxon>Eukaryota</taxon>
        <taxon>Fungi</taxon>
        <taxon>Dikarya</taxon>
        <taxon>Basidiomycota</taxon>
        <taxon>Agaricomycotina</taxon>
        <taxon>Agaricomycetes</taxon>
        <taxon>Agaricomycetidae</taxon>
        <taxon>Agaricales</taxon>
        <taxon>Pluteineae</taxon>
        <taxon>Amanitaceae</taxon>
        <taxon>Amanita</taxon>
    </lineage>
</organism>
<keyword evidence="8" id="KW-0256">Endoplasmic reticulum</keyword>
<dbReference type="InterPro" id="IPR026051">
    <property type="entry name" value="ALG1-like"/>
</dbReference>
<keyword evidence="9" id="KW-1133">Transmembrane helix</keyword>
<evidence type="ECO:0000313" key="13">
    <source>
        <dbReference type="Proteomes" id="UP000242287"/>
    </source>
</evidence>
<evidence type="ECO:0000256" key="2">
    <source>
        <dbReference type="ARBA" id="ARBA00004922"/>
    </source>
</evidence>
<evidence type="ECO:0000256" key="9">
    <source>
        <dbReference type="ARBA" id="ARBA00022989"/>
    </source>
</evidence>
<evidence type="ECO:0000256" key="7">
    <source>
        <dbReference type="ARBA" id="ARBA00022692"/>
    </source>
</evidence>
<dbReference type="EMBL" id="KZ301969">
    <property type="protein sequence ID" value="PFH54693.1"/>
    <property type="molecule type" value="Genomic_DNA"/>
</dbReference>
<dbReference type="STRING" id="703135.A0A2A9P1P7"/>
<dbReference type="GO" id="GO:0005789">
    <property type="term" value="C:endoplasmic reticulum membrane"/>
    <property type="evidence" value="ECO:0007669"/>
    <property type="project" value="UniProtKB-SubCell"/>
</dbReference>
<reference evidence="12 13" key="1">
    <citation type="submission" date="2014-02" db="EMBL/GenBank/DDBJ databases">
        <title>Transposable element dynamics among asymbiotic and ectomycorrhizal Amanita fungi.</title>
        <authorList>
            <consortium name="DOE Joint Genome Institute"/>
            <person name="Hess J."/>
            <person name="Skrede I."/>
            <person name="Wolfe B."/>
            <person name="LaButti K."/>
            <person name="Ohm R.A."/>
            <person name="Grigoriev I.V."/>
            <person name="Pringle A."/>
        </authorList>
    </citation>
    <scope>NUCLEOTIDE SEQUENCE [LARGE SCALE GENOMIC DNA]</scope>
    <source>
        <strain evidence="12 13">SKay4041</strain>
    </source>
</reference>
<dbReference type="Pfam" id="PF13692">
    <property type="entry name" value="Glyco_trans_1_4"/>
    <property type="match status" value="1"/>
</dbReference>
<evidence type="ECO:0000256" key="1">
    <source>
        <dbReference type="ARBA" id="ARBA00004389"/>
    </source>
</evidence>
<protein>
    <recommendedName>
        <fullName evidence="4">Chitobiosyldiphosphodolichol beta-mannosyltransferase</fullName>
        <ecNumber evidence="3">2.4.1.142</ecNumber>
    </recommendedName>
</protein>
<keyword evidence="13" id="KW-1185">Reference proteome</keyword>
<comment type="function">
    <text evidence="11">Participates in the formation of the lipid-linked precursor oligosaccharide for N-glycosylation. Involved in assembling the dolichol-pyrophosphate-GlcNAc(2)-Man(5) intermediate on the cytoplasmic surface of the ER.</text>
</comment>
<dbReference type="SUPFAM" id="SSF53756">
    <property type="entry name" value="UDP-Glycosyltransferase/glycogen phosphorylase"/>
    <property type="match status" value="1"/>
</dbReference>
<keyword evidence="10" id="KW-0472">Membrane</keyword>
<evidence type="ECO:0000256" key="11">
    <source>
        <dbReference type="ARBA" id="ARBA00024899"/>
    </source>
</evidence>
<dbReference type="OrthoDB" id="614844at2759"/>
<keyword evidence="7" id="KW-0812">Transmembrane</keyword>
<evidence type="ECO:0000256" key="5">
    <source>
        <dbReference type="ARBA" id="ARBA00022676"/>
    </source>
</evidence>
<dbReference type="EC" id="2.4.1.142" evidence="3"/>
<evidence type="ECO:0000256" key="4">
    <source>
        <dbReference type="ARBA" id="ARBA00015841"/>
    </source>
</evidence>
<evidence type="ECO:0000256" key="3">
    <source>
        <dbReference type="ARBA" id="ARBA00012611"/>
    </source>
</evidence>
<evidence type="ECO:0000256" key="6">
    <source>
        <dbReference type="ARBA" id="ARBA00022679"/>
    </source>
</evidence>
<comment type="subcellular location">
    <subcellularLocation>
        <location evidence="1">Endoplasmic reticulum membrane</location>
        <topology evidence="1">Single-pass membrane protein</topology>
    </subcellularLocation>
</comment>
<sequence>MLWASEKRPVDGSPNKRSVAILVLGDIGRSPRMMYHANSFAINRFDTHIIGYRGSRPIPSLEKNENVHFHYLSELPAFFQSLPFPLSAPLKIAHQICSILAVFFLCLPKRPGFILVQNPPSIPTLALAQLITLLQGSKLIIDWHNLGYSILALKLGSRHPFVTIARWLEATLGQYAYAHLFVTQAMCDFLVQKWSLQGRKFVLHDRPPQHFHRSSIQETHLLFQKLSCDLYNQELLQEFLPQLSSPHSTPFTYTSHETSVQDQTVSVMVEKVALRHDRPALLVSSTSWTPDEDFDILLNALSIYEAQATRYFNNRTADVTGMQLPKLFVIVTGKGPLKDKYIDKVNQLQKKWNWVRCISLWLEAEDYPTLLGSADLGVCLHASSSALDLPMKIVDMFGCGLPVCALDFSCLGELVKNGINGLIFKDASQLAKQLEELFLAFPEAAHLESLRTNLSKSKMHAAEPAHSADWKWNNWDDNWNHVMKPLVVTS</sequence>
<comment type="pathway">
    <text evidence="2">Protein modification; protein glycosylation.</text>
</comment>
<proteinExistence type="predicted"/>
<dbReference type="Gene3D" id="3.40.50.2000">
    <property type="entry name" value="Glycogen Phosphorylase B"/>
    <property type="match status" value="1"/>
</dbReference>
<dbReference type="GO" id="GO:0004578">
    <property type="term" value="F:chitobiosyldiphosphodolichol beta-mannosyltransferase activity"/>
    <property type="evidence" value="ECO:0007669"/>
    <property type="project" value="UniProtKB-EC"/>
</dbReference>
<evidence type="ECO:0000256" key="8">
    <source>
        <dbReference type="ARBA" id="ARBA00022824"/>
    </source>
</evidence>
<keyword evidence="5" id="KW-0328">Glycosyltransferase</keyword>
<dbReference type="PANTHER" id="PTHR13036:SF0">
    <property type="entry name" value="CHITOBIOSYLDIPHOSPHODOLICHOL BETA-MANNOSYLTRANSFERASE"/>
    <property type="match status" value="1"/>
</dbReference>
<name>A0A2A9P1P7_9AGAR</name>